<feature type="compositionally biased region" description="Polar residues" evidence="1">
    <location>
        <begin position="602"/>
        <end position="611"/>
    </location>
</feature>
<organism evidence="3 4">
    <name type="scientific">Methylomonas methanica</name>
    <dbReference type="NCBI Taxonomy" id="421"/>
    <lineage>
        <taxon>Bacteria</taxon>
        <taxon>Pseudomonadati</taxon>
        <taxon>Pseudomonadota</taxon>
        <taxon>Gammaproteobacteria</taxon>
        <taxon>Methylococcales</taxon>
        <taxon>Methylococcaceae</taxon>
        <taxon>Methylomonas</taxon>
    </lineage>
</organism>
<protein>
    <recommendedName>
        <fullName evidence="2">Large polyvalent protein-associated domain-containing protein</fullName>
    </recommendedName>
</protein>
<feature type="region of interest" description="Disordered" evidence="1">
    <location>
        <begin position="258"/>
        <end position="287"/>
    </location>
</feature>
<evidence type="ECO:0000313" key="3">
    <source>
        <dbReference type="EMBL" id="OAI08080.1"/>
    </source>
</evidence>
<dbReference type="Pfam" id="PF18821">
    <property type="entry name" value="LPD7"/>
    <property type="match status" value="1"/>
</dbReference>
<feature type="region of interest" description="Disordered" evidence="1">
    <location>
        <begin position="589"/>
        <end position="617"/>
    </location>
</feature>
<reference evidence="3 4" key="1">
    <citation type="submission" date="2016-03" db="EMBL/GenBank/DDBJ databases">
        <authorList>
            <person name="Ploux O."/>
        </authorList>
    </citation>
    <scope>NUCLEOTIDE SEQUENCE [LARGE SCALE GENOMIC DNA]</scope>
    <source>
        <strain evidence="3 4">R-45363</strain>
    </source>
</reference>
<dbReference type="InterPro" id="IPR040677">
    <property type="entry name" value="LPD7"/>
</dbReference>
<dbReference type="Proteomes" id="UP000078090">
    <property type="component" value="Unassembled WGS sequence"/>
</dbReference>
<feature type="region of interest" description="Disordered" evidence="1">
    <location>
        <begin position="407"/>
        <end position="426"/>
    </location>
</feature>
<dbReference type="RefSeq" id="WP_064007266.1">
    <property type="nucleotide sequence ID" value="NZ_LUUG01000048.1"/>
</dbReference>
<feature type="compositionally biased region" description="Polar residues" evidence="1">
    <location>
        <begin position="274"/>
        <end position="286"/>
    </location>
</feature>
<sequence>MTDRTTQPAEPNSTNGKELVERIQNDLSKAQHRYGVQDPFNDANHFISTANEMVAKADELGSTRFQGYTADRVVSQISKIDGEWTRDDGKTLAEIQAGIDQDSIGEISSRAQLRTQAGQDIDYTIDRKLALADASAFLRIQDPKMQELAAVTIADNTREFPNYKTGLEVAYSGYLRNPPQISPIAARVAELDAISAARETANEKNIVEPVTAKELFIDGADVVARAAQNRQRDRDQLAGEQNRLAALAEGKRIDVENLSEKATEQDTANDVAERTSNTADRQGQQFTEREKNRQIELMEQLHHQFRVSGAKFHFKDQPGQIAFKDKGEKMVSASNDERVAKAMATMADAKGWKTIKVSGHPDFQREVWMEASLRGLEVRGFKPSEQDIKALEGRREHTMKNVVEQDATGRGRNTATERQEPTEKTTDKITPQVETKKAVEADSRVFSGRVLEHGSAKYNHDPEEKQSYFVRLDTKAGEKTVWGVDLNRAMSDSKAKPGDEVKLEFKGKERVVVEALDRDETGKVIGKKPIETNRNTWEVQISDKAKVVEAVAATLIDSKVKDPVNQQILKAAVGARLVEREQLGKVPEVPMYDKNAAKQPKQPEQISPQIQRTERIR</sequence>
<feature type="compositionally biased region" description="Basic and acidic residues" evidence="1">
    <location>
        <begin position="415"/>
        <end position="426"/>
    </location>
</feature>
<dbReference type="AlphaFoldDB" id="A0A177MT63"/>
<evidence type="ECO:0000313" key="4">
    <source>
        <dbReference type="Proteomes" id="UP000078090"/>
    </source>
</evidence>
<comment type="caution">
    <text evidence="3">The sequence shown here is derived from an EMBL/GenBank/DDBJ whole genome shotgun (WGS) entry which is preliminary data.</text>
</comment>
<feature type="domain" description="Large polyvalent protein-associated" evidence="2">
    <location>
        <begin position="302"/>
        <end position="391"/>
    </location>
</feature>
<dbReference type="OrthoDB" id="8967890at2"/>
<evidence type="ECO:0000256" key="1">
    <source>
        <dbReference type="SAM" id="MobiDB-lite"/>
    </source>
</evidence>
<gene>
    <name evidence="3" type="ORF">A1332_08435</name>
</gene>
<dbReference type="EMBL" id="LUUG01000048">
    <property type="protein sequence ID" value="OAI08080.1"/>
    <property type="molecule type" value="Genomic_DNA"/>
</dbReference>
<proteinExistence type="predicted"/>
<accession>A0A177MT63</accession>
<evidence type="ECO:0000259" key="2">
    <source>
        <dbReference type="Pfam" id="PF18821"/>
    </source>
</evidence>
<name>A0A177MT63_METMH</name>